<dbReference type="FunFam" id="3.40.50.880:FF:000022">
    <property type="entry name" value="protein deglycase DJ-1"/>
    <property type="match status" value="1"/>
</dbReference>
<dbReference type="GO" id="GO:0006979">
    <property type="term" value="P:response to oxidative stress"/>
    <property type="evidence" value="ECO:0007669"/>
    <property type="project" value="TreeGrafter"/>
</dbReference>
<dbReference type="Gene3D" id="3.40.50.880">
    <property type="match status" value="1"/>
</dbReference>
<dbReference type="EMBL" id="BTRK01000001">
    <property type="protein sequence ID" value="GMR30166.1"/>
    <property type="molecule type" value="Genomic_DNA"/>
</dbReference>
<dbReference type="InterPro" id="IPR050325">
    <property type="entry name" value="Prot/Nucl_acid_deglycase"/>
</dbReference>
<protein>
    <recommendedName>
        <fullName evidence="2">D-lactate dehydratase</fullName>
        <ecNumber evidence="2">4.2.1.130</ecNumber>
    </recommendedName>
</protein>
<comment type="catalytic activity">
    <reaction evidence="4">
        <text>methylglyoxal + H2O = (R)-lactate + H(+)</text>
        <dbReference type="Rhea" id="RHEA:27754"/>
        <dbReference type="ChEBI" id="CHEBI:15377"/>
        <dbReference type="ChEBI" id="CHEBI:15378"/>
        <dbReference type="ChEBI" id="CHEBI:16004"/>
        <dbReference type="ChEBI" id="CHEBI:17158"/>
        <dbReference type="EC" id="4.2.1.130"/>
    </reaction>
</comment>
<dbReference type="InterPro" id="IPR029062">
    <property type="entry name" value="Class_I_gatase-like"/>
</dbReference>
<reference evidence="7" key="1">
    <citation type="submission" date="2022-10" db="EMBL/GenBank/DDBJ databases">
        <title>Genome assembly of Pristionchus species.</title>
        <authorList>
            <person name="Yoshida K."/>
            <person name="Sommer R.J."/>
        </authorList>
    </citation>
    <scope>NUCLEOTIDE SEQUENCE [LARGE SCALE GENOMIC DNA]</scope>
    <source>
        <strain evidence="7">RS5460</strain>
    </source>
</reference>
<dbReference type="NCBIfam" id="TIGR01383">
    <property type="entry name" value="not_thiJ"/>
    <property type="match status" value="1"/>
</dbReference>
<dbReference type="GO" id="GO:0036471">
    <property type="term" value="P:cellular response to glyoxal"/>
    <property type="evidence" value="ECO:0007669"/>
    <property type="project" value="UniProtKB-ARBA"/>
</dbReference>
<dbReference type="CDD" id="cd03135">
    <property type="entry name" value="GATase1_DJ-1"/>
    <property type="match status" value="1"/>
</dbReference>
<keyword evidence="7" id="KW-1185">Reference proteome</keyword>
<evidence type="ECO:0000256" key="2">
    <source>
        <dbReference type="ARBA" id="ARBA00013134"/>
    </source>
</evidence>
<feature type="non-terminal residue" evidence="6">
    <location>
        <position position="1"/>
    </location>
</feature>
<evidence type="ECO:0000256" key="1">
    <source>
        <dbReference type="ARBA" id="ARBA00004496"/>
    </source>
</evidence>
<keyword evidence="3" id="KW-0963">Cytoplasm</keyword>
<evidence type="ECO:0000313" key="6">
    <source>
        <dbReference type="EMBL" id="GMR30166.1"/>
    </source>
</evidence>
<dbReference type="GO" id="GO:0005634">
    <property type="term" value="C:nucleus"/>
    <property type="evidence" value="ECO:0007669"/>
    <property type="project" value="TreeGrafter"/>
</dbReference>
<dbReference type="EC" id="4.2.1.130" evidence="2"/>
<dbReference type="PANTHER" id="PTHR48094">
    <property type="entry name" value="PROTEIN/NUCLEIC ACID DEGLYCASE DJ-1-RELATED"/>
    <property type="match status" value="1"/>
</dbReference>
<name>A0AAN4YXE2_9BILA</name>
<dbReference type="GO" id="GO:1903189">
    <property type="term" value="P:glyoxal metabolic process"/>
    <property type="evidence" value="ECO:0007669"/>
    <property type="project" value="UniProtKB-ARBA"/>
</dbReference>
<dbReference type="PANTHER" id="PTHR48094:SF12">
    <property type="entry name" value="PARKINSON DISEASE PROTEIN 7 HOMOLOG"/>
    <property type="match status" value="1"/>
</dbReference>
<dbReference type="GO" id="GO:0046295">
    <property type="term" value="P:glycolate biosynthetic process"/>
    <property type="evidence" value="ECO:0007669"/>
    <property type="project" value="UniProtKB-ARBA"/>
</dbReference>
<dbReference type="GO" id="GO:0005739">
    <property type="term" value="C:mitochondrion"/>
    <property type="evidence" value="ECO:0007669"/>
    <property type="project" value="TreeGrafter"/>
</dbReference>
<dbReference type="AlphaFoldDB" id="A0AAN4YXE2"/>
<accession>A0AAN4YXE2</accession>
<proteinExistence type="predicted"/>
<dbReference type="InterPro" id="IPR002818">
    <property type="entry name" value="DJ-1/PfpI"/>
</dbReference>
<organism evidence="6 7">
    <name type="scientific">Pristionchus mayeri</name>
    <dbReference type="NCBI Taxonomy" id="1317129"/>
    <lineage>
        <taxon>Eukaryota</taxon>
        <taxon>Metazoa</taxon>
        <taxon>Ecdysozoa</taxon>
        <taxon>Nematoda</taxon>
        <taxon>Chromadorea</taxon>
        <taxon>Rhabditida</taxon>
        <taxon>Rhabditina</taxon>
        <taxon>Diplogasteromorpha</taxon>
        <taxon>Diplogasteroidea</taxon>
        <taxon>Neodiplogasteridae</taxon>
        <taxon>Pristionchus</taxon>
    </lineage>
</organism>
<evidence type="ECO:0000259" key="5">
    <source>
        <dbReference type="Pfam" id="PF01965"/>
    </source>
</evidence>
<gene>
    <name evidence="6" type="ORF">PMAYCL1PPCAC_00361</name>
</gene>
<evidence type="ECO:0000256" key="4">
    <source>
        <dbReference type="ARBA" id="ARBA00048082"/>
    </source>
</evidence>
<evidence type="ECO:0000256" key="3">
    <source>
        <dbReference type="ARBA" id="ARBA00022490"/>
    </source>
</evidence>
<sequence>RLKMTRRALILLADGAEEMEVIITSDVLRRAGIEVTLGGLFGKEPITCARKARINPDAAVDVAVNEKHDVIILPGGQPGSDTLAKTAKVGDILRSQHSSGGYIAAICAAPIALAAHSIQKGATLTSYPGVRKRLEEAGYDYTEDRVVVDGKLITSRGPGTAFEFALKLVEILVSPKESKKIYEALLLK</sequence>
<dbReference type="GO" id="GO:0019172">
    <property type="term" value="F:glyoxalase III activity"/>
    <property type="evidence" value="ECO:0007669"/>
    <property type="project" value="UniProtKB-EC"/>
</dbReference>
<comment type="caution">
    <text evidence="6">The sequence shown here is derived from an EMBL/GenBank/DDBJ whole genome shotgun (WGS) entry which is preliminary data.</text>
</comment>
<evidence type="ECO:0000313" key="7">
    <source>
        <dbReference type="Proteomes" id="UP001328107"/>
    </source>
</evidence>
<dbReference type="GO" id="GO:1902176">
    <property type="term" value="P:negative regulation of oxidative stress-induced intrinsic apoptotic signaling pathway"/>
    <property type="evidence" value="ECO:0007669"/>
    <property type="project" value="UniProtKB-ARBA"/>
</dbReference>
<comment type="subcellular location">
    <subcellularLocation>
        <location evidence="1">Cytoplasm</location>
    </subcellularLocation>
</comment>
<dbReference type="Pfam" id="PF01965">
    <property type="entry name" value="DJ-1_PfpI"/>
    <property type="match status" value="1"/>
</dbReference>
<feature type="domain" description="DJ-1/PfpI" evidence="5">
    <location>
        <begin position="6"/>
        <end position="170"/>
    </location>
</feature>
<dbReference type="InterPro" id="IPR006287">
    <property type="entry name" value="DJ-1"/>
</dbReference>
<dbReference type="SUPFAM" id="SSF52317">
    <property type="entry name" value="Class I glutamine amidotransferase-like"/>
    <property type="match status" value="1"/>
</dbReference>
<dbReference type="Proteomes" id="UP001328107">
    <property type="component" value="Unassembled WGS sequence"/>
</dbReference>